<reference evidence="3" key="1">
    <citation type="submission" date="2023-07" db="EMBL/GenBank/DDBJ databases">
        <title>30 novel species of actinomycetes from the DSMZ collection.</title>
        <authorList>
            <person name="Nouioui I."/>
        </authorList>
    </citation>
    <scope>NUCLEOTIDE SEQUENCE [LARGE SCALE GENOMIC DNA]</scope>
    <source>
        <strain evidence="3">DSM 44399</strain>
    </source>
</reference>
<comment type="caution">
    <text evidence="2">The sequence shown here is derived from an EMBL/GenBank/DDBJ whole genome shotgun (WGS) entry which is preliminary data.</text>
</comment>
<keyword evidence="1" id="KW-1133">Transmembrane helix</keyword>
<keyword evidence="3" id="KW-1185">Reference proteome</keyword>
<protein>
    <recommendedName>
        <fullName evidence="4">MFS transporter</fullName>
    </recommendedName>
</protein>
<keyword evidence="1" id="KW-0812">Transmembrane</keyword>
<keyword evidence="1" id="KW-0472">Membrane</keyword>
<evidence type="ECO:0000256" key="1">
    <source>
        <dbReference type="SAM" id="Phobius"/>
    </source>
</evidence>
<dbReference type="RefSeq" id="WP_311421561.1">
    <property type="nucleotide sequence ID" value="NZ_JAVREH010000003.1"/>
</dbReference>
<proteinExistence type="predicted"/>
<dbReference type="Proteomes" id="UP001183176">
    <property type="component" value="Unassembled WGS sequence"/>
</dbReference>
<evidence type="ECO:0000313" key="3">
    <source>
        <dbReference type="Proteomes" id="UP001183176"/>
    </source>
</evidence>
<dbReference type="EMBL" id="JAVREH010000003">
    <property type="protein sequence ID" value="MDT0260408.1"/>
    <property type="molecule type" value="Genomic_DNA"/>
</dbReference>
<gene>
    <name evidence="2" type="ORF">RM423_03260</name>
</gene>
<organism evidence="2 3">
    <name type="scientific">Jatrophihabitans lederbergiae</name>
    <dbReference type="NCBI Taxonomy" id="3075547"/>
    <lineage>
        <taxon>Bacteria</taxon>
        <taxon>Bacillati</taxon>
        <taxon>Actinomycetota</taxon>
        <taxon>Actinomycetes</taxon>
        <taxon>Jatrophihabitantales</taxon>
        <taxon>Jatrophihabitantaceae</taxon>
        <taxon>Jatrophihabitans</taxon>
    </lineage>
</organism>
<evidence type="ECO:0000313" key="2">
    <source>
        <dbReference type="EMBL" id="MDT0260408.1"/>
    </source>
</evidence>
<feature type="transmembrane region" description="Helical" evidence="1">
    <location>
        <begin position="12"/>
        <end position="32"/>
    </location>
</feature>
<evidence type="ECO:0008006" key="4">
    <source>
        <dbReference type="Google" id="ProtNLM"/>
    </source>
</evidence>
<sequence>MSGRTVLSGVTTAIWVNAGLCVATGVLVAIFLRPQADGTEPSA</sequence>
<accession>A0ABU2J806</accession>
<name>A0ABU2J806_9ACTN</name>